<reference evidence="1 2" key="1">
    <citation type="submission" date="2020-04" db="EMBL/GenBank/DDBJ databases">
        <title>Luteolibacter sp. G-1-1-1 isolated from soil.</title>
        <authorList>
            <person name="Dahal R.H."/>
        </authorList>
    </citation>
    <scope>NUCLEOTIDE SEQUENCE [LARGE SCALE GENOMIC DNA]</scope>
    <source>
        <strain evidence="1 2">G-1-1-1</strain>
    </source>
</reference>
<dbReference type="RefSeq" id="WP_169453831.1">
    <property type="nucleotide sequence ID" value="NZ_CP051774.1"/>
</dbReference>
<proteinExistence type="predicted"/>
<accession>A0A858RF95</accession>
<evidence type="ECO:0000313" key="1">
    <source>
        <dbReference type="EMBL" id="QJE95517.1"/>
    </source>
</evidence>
<evidence type="ECO:0000313" key="2">
    <source>
        <dbReference type="Proteomes" id="UP000501812"/>
    </source>
</evidence>
<name>A0A858RF95_9BACT</name>
<protein>
    <submittedName>
        <fullName evidence="1">Uncharacterized protein</fullName>
    </submittedName>
</protein>
<dbReference type="Proteomes" id="UP000501812">
    <property type="component" value="Chromosome"/>
</dbReference>
<gene>
    <name evidence="1" type="ORF">HHL09_06875</name>
</gene>
<dbReference type="AlphaFoldDB" id="A0A858RF95"/>
<organism evidence="1 2">
    <name type="scientific">Luteolibacter luteus</name>
    <dbReference type="NCBI Taxonomy" id="2728835"/>
    <lineage>
        <taxon>Bacteria</taxon>
        <taxon>Pseudomonadati</taxon>
        <taxon>Verrucomicrobiota</taxon>
        <taxon>Verrucomicrobiia</taxon>
        <taxon>Verrucomicrobiales</taxon>
        <taxon>Verrucomicrobiaceae</taxon>
        <taxon>Luteolibacter</taxon>
    </lineage>
</organism>
<dbReference type="EMBL" id="CP051774">
    <property type="protein sequence ID" value="QJE95517.1"/>
    <property type="molecule type" value="Genomic_DNA"/>
</dbReference>
<keyword evidence="2" id="KW-1185">Reference proteome</keyword>
<dbReference type="KEGG" id="luo:HHL09_06875"/>
<sequence>MQTPGQELCEECGEKRGNYYVCRPDGGPSRKLCKECYETSLSGPERAFMQAMRKASCRFCGGTAMTSDSMTSILEGPGSEPRFFCSSCANEYHQRMLPRLGEVETKLDGMPLEVQMESLSDLMAEMDLHMKRWVQQRDN</sequence>